<keyword evidence="1" id="KW-0812">Transmembrane</keyword>
<organism evidence="2">
    <name type="scientific">marine sediment metagenome</name>
    <dbReference type="NCBI Taxonomy" id="412755"/>
    <lineage>
        <taxon>unclassified sequences</taxon>
        <taxon>metagenomes</taxon>
        <taxon>ecological metagenomes</taxon>
    </lineage>
</organism>
<gene>
    <name evidence="2" type="ORF">LCGC14_0042080</name>
</gene>
<keyword evidence="1" id="KW-0472">Membrane</keyword>
<feature type="transmembrane region" description="Helical" evidence="1">
    <location>
        <begin position="49"/>
        <end position="67"/>
    </location>
</feature>
<evidence type="ECO:0000313" key="2">
    <source>
        <dbReference type="EMBL" id="KKO09089.1"/>
    </source>
</evidence>
<keyword evidence="1" id="KW-1133">Transmembrane helix</keyword>
<protein>
    <submittedName>
        <fullName evidence="2">Uncharacterized protein</fullName>
    </submittedName>
</protein>
<proteinExistence type="predicted"/>
<evidence type="ECO:0000256" key="1">
    <source>
        <dbReference type="SAM" id="Phobius"/>
    </source>
</evidence>
<accession>A0A0F9YVY7</accession>
<dbReference type="EMBL" id="LAZR01000008">
    <property type="protein sequence ID" value="KKO09089.1"/>
    <property type="molecule type" value="Genomic_DNA"/>
</dbReference>
<comment type="caution">
    <text evidence="2">The sequence shown here is derived from an EMBL/GenBank/DDBJ whole genome shotgun (WGS) entry which is preliminary data.</text>
</comment>
<sequence>MKSEQELDQLTAALPREMQPTQDLWPSLEAQLPERRPVKKRQLLRINQMLGMAAALALVVVVGWRVMLVPDDSAVPVAVKDTTMPDAGAVPVKYEMTRQFETIKAEQLAQMAPHSDNFGDWQYQMASWDQAIDQVSGALNYYPDDPRLLAQMQGLYEQQLDYLRLIGRVDSTAYLMGEEL</sequence>
<name>A0A0F9YVY7_9ZZZZ</name>
<dbReference type="AlphaFoldDB" id="A0A0F9YVY7"/>
<reference evidence="2" key="1">
    <citation type="journal article" date="2015" name="Nature">
        <title>Complex archaea that bridge the gap between prokaryotes and eukaryotes.</title>
        <authorList>
            <person name="Spang A."/>
            <person name="Saw J.H."/>
            <person name="Jorgensen S.L."/>
            <person name="Zaremba-Niedzwiedzka K."/>
            <person name="Martijn J."/>
            <person name="Lind A.E."/>
            <person name="van Eijk R."/>
            <person name="Schleper C."/>
            <person name="Guy L."/>
            <person name="Ettema T.J."/>
        </authorList>
    </citation>
    <scope>NUCLEOTIDE SEQUENCE</scope>
</reference>